<name>A0A2N9LC45_9BACT</name>
<evidence type="ECO:0000313" key="3">
    <source>
        <dbReference type="Proteomes" id="UP000239735"/>
    </source>
</evidence>
<feature type="domain" description="Gcp-like" evidence="1">
    <location>
        <begin position="39"/>
        <end position="125"/>
    </location>
</feature>
<dbReference type="AlphaFoldDB" id="A0A2N9LC45"/>
<dbReference type="GO" id="GO:0002949">
    <property type="term" value="P:tRNA threonylcarbamoyladenosine modification"/>
    <property type="evidence" value="ECO:0007669"/>
    <property type="project" value="InterPro"/>
</dbReference>
<proteinExistence type="predicted"/>
<evidence type="ECO:0000259" key="1">
    <source>
        <dbReference type="Pfam" id="PF00814"/>
    </source>
</evidence>
<accession>A0A2N9LC45</accession>
<dbReference type="OrthoDB" id="9784166at2"/>
<dbReference type="InterPro" id="IPR022496">
    <property type="entry name" value="T6A_TsaB"/>
</dbReference>
<dbReference type="Gene3D" id="3.30.420.40">
    <property type="match status" value="1"/>
</dbReference>
<reference evidence="3" key="1">
    <citation type="submission" date="2018-02" db="EMBL/GenBank/DDBJ databases">
        <authorList>
            <person name="Hausmann B."/>
        </authorList>
    </citation>
    <scope>NUCLEOTIDE SEQUENCE [LARGE SCALE GENOMIC DNA]</scope>
    <source>
        <strain evidence="3">Peat soil MAG SbA5</strain>
    </source>
</reference>
<dbReference type="InterPro" id="IPR000905">
    <property type="entry name" value="Gcp-like_dom"/>
</dbReference>
<dbReference type="NCBIfam" id="TIGR03725">
    <property type="entry name" value="T6A_YeaZ"/>
    <property type="match status" value="1"/>
</dbReference>
<sequence length="233" mass="23651">MQEPSLILAIDTCGPSGSVALGQLAGPHLEILGQIELKGRTYSATLVSAVDDLLQAADIEVRDLGGIVVVNGPGSFTGVRVGVSAVKGLAEGAAVPVIAVSRLEVLAKKSGVSSAALDAHRGEVFLRLERPGSGPDELLAGAPELAAVIPKPDRVAVCDEAAGVLAAAWPEARLVATAPPLASDALALAGPRLLAGERVDLAQLDGHYLRRSDAEIFGKDVIAQQAAAELKGA</sequence>
<dbReference type="EMBL" id="OKRB01000086">
    <property type="protein sequence ID" value="SPE20857.1"/>
    <property type="molecule type" value="Genomic_DNA"/>
</dbReference>
<gene>
    <name evidence="2" type="ORF">SBA5_30062</name>
</gene>
<dbReference type="InterPro" id="IPR043129">
    <property type="entry name" value="ATPase_NBD"/>
</dbReference>
<evidence type="ECO:0000313" key="2">
    <source>
        <dbReference type="EMBL" id="SPE20857.1"/>
    </source>
</evidence>
<dbReference type="Proteomes" id="UP000239735">
    <property type="component" value="Unassembled WGS sequence"/>
</dbReference>
<dbReference type="Pfam" id="PF00814">
    <property type="entry name" value="TsaD"/>
    <property type="match status" value="1"/>
</dbReference>
<dbReference type="SUPFAM" id="SSF53067">
    <property type="entry name" value="Actin-like ATPase domain"/>
    <property type="match status" value="1"/>
</dbReference>
<protein>
    <submittedName>
        <fullName evidence="2">Peptidase family M22, nonpeptidase homolog</fullName>
    </submittedName>
</protein>
<organism evidence="2 3">
    <name type="scientific">Candidatus Sulfuritelmatomonas gaucii</name>
    <dbReference type="NCBI Taxonomy" id="2043161"/>
    <lineage>
        <taxon>Bacteria</taxon>
        <taxon>Pseudomonadati</taxon>
        <taxon>Acidobacteriota</taxon>
        <taxon>Terriglobia</taxon>
        <taxon>Terriglobales</taxon>
        <taxon>Acidobacteriaceae</taxon>
        <taxon>Candidatus Sulfuritelmatomonas</taxon>
    </lineage>
</organism>